<dbReference type="SUPFAM" id="SSF53850">
    <property type="entry name" value="Periplasmic binding protein-like II"/>
    <property type="match status" value="1"/>
</dbReference>
<dbReference type="Gene3D" id="3.40.190.10">
    <property type="entry name" value="Periplasmic binding protein-like II"/>
    <property type="match status" value="2"/>
</dbReference>
<keyword evidence="4" id="KW-0472">Membrane</keyword>
<keyword evidence="3" id="KW-0732">Signal</keyword>
<dbReference type="InterPro" id="IPR039424">
    <property type="entry name" value="SBP_5"/>
</dbReference>
<keyword evidence="4" id="KW-1133">Transmembrane helix</keyword>
<dbReference type="AlphaFoldDB" id="A0A2M8KMF0"/>
<dbReference type="GO" id="GO:1904680">
    <property type="term" value="F:peptide transmembrane transporter activity"/>
    <property type="evidence" value="ECO:0007669"/>
    <property type="project" value="TreeGrafter"/>
</dbReference>
<evidence type="ECO:0000259" key="5">
    <source>
        <dbReference type="Pfam" id="PF00496"/>
    </source>
</evidence>
<dbReference type="GO" id="GO:0042597">
    <property type="term" value="C:periplasmic space"/>
    <property type="evidence" value="ECO:0007669"/>
    <property type="project" value="UniProtKB-ARBA"/>
</dbReference>
<dbReference type="Gene3D" id="3.10.105.10">
    <property type="entry name" value="Dipeptide-binding Protein, Domain 3"/>
    <property type="match status" value="1"/>
</dbReference>
<evidence type="ECO:0000256" key="3">
    <source>
        <dbReference type="ARBA" id="ARBA00022729"/>
    </source>
</evidence>
<feature type="domain" description="Solute-binding protein family 5" evidence="5">
    <location>
        <begin position="90"/>
        <end position="147"/>
    </location>
</feature>
<evidence type="ECO:0000313" key="7">
    <source>
        <dbReference type="Proteomes" id="UP000231434"/>
    </source>
</evidence>
<evidence type="ECO:0000313" key="6">
    <source>
        <dbReference type="EMBL" id="PJE61103.1"/>
    </source>
</evidence>
<dbReference type="PANTHER" id="PTHR30290:SF9">
    <property type="entry name" value="OLIGOPEPTIDE-BINDING PROTEIN APPA"/>
    <property type="match status" value="1"/>
</dbReference>
<sequence>MTLPNKTFRYYYWLTTEFIKKNLKLILLTFFLTFVAVICLVSLYPFLESTFIVKKQIIGISGKYDFKNIPDEISNKISNGLIYIKNDGSVIPALASSWEIKNDGKEFLIHLKQNLIWNNGKKFTAKDINYQFNDVTVKIIDDYSLSFFLKNALPIFITYLNKPVIGRPLIGVGGLYRTGKVSFKNVAFKELYLLPNKTGLPVIIYKFYNNDEELVSAYKIGEINQFSLSKKTIINPFYSWKNSQVTTTVDYTRLLTLFFNFKNQLLKDKDIRSAIRMAINMNELKDFGQPANGPIPPISWAYNSNIKPAVYDLDTAKKIITNTIPATQSAQLALSSYYEYSDLSDLLANQLKSIGLNIGVSYLTQGLGENFDLLLAYWKIPEDPDQYYFWHSAQKETNIGNYVNLKIDRLLELGRNTYLIKERAKVYQEYQKTITEDPPALFLFYPYVYTVTRK</sequence>
<dbReference type="InterPro" id="IPR030678">
    <property type="entry name" value="Peptide/Ni-bd"/>
</dbReference>
<dbReference type="GO" id="GO:0015833">
    <property type="term" value="P:peptide transport"/>
    <property type="evidence" value="ECO:0007669"/>
    <property type="project" value="TreeGrafter"/>
</dbReference>
<feature type="transmembrane region" description="Helical" evidence="4">
    <location>
        <begin position="25"/>
        <end position="47"/>
    </location>
</feature>
<dbReference type="Proteomes" id="UP000231434">
    <property type="component" value="Unassembled WGS sequence"/>
</dbReference>
<dbReference type="PANTHER" id="PTHR30290">
    <property type="entry name" value="PERIPLASMIC BINDING COMPONENT OF ABC TRANSPORTER"/>
    <property type="match status" value="1"/>
</dbReference>
<keyword evidence="2" id="KW-0813">Transport</keyword>
<gene>
    <name evidence="6" type="ORF">COU86_00510</name>
</gene>
<accession>A0A2M8KMF0</accession>
<evidence type="ECO:0000256" key="1">
    <source>
        <dbReference type="ARBA" id="ARBA00005695"/>
    </source>
</evidence>
<dbReference type="GO" id="GO:0043190">
    <property type="term" value="C:ATP-binding cassette (ABC) transporter complex"/>
    <property type="evidence" value="ECO:0007669"/>
    <property type="project" value="InterPro"/>
</dbReference>
<reference evidence="7" key="1">
    <citation type="submission" date="2017-09" db="EMBL/GenBank/DDBJ databases">
        <title>Depth-based differentiation of microbial function through sediment-hosted aquifers and enrichment of novel symbionts in the deep terrestrial subsurface.</title>
        <authorList>
            <person name="Probst A.J."/>
            <person name="Ladd B."/>
            <person name="Jarett J.K."/>
            <person name="Geller-Mcgrath D.E."/>
            <person name="Sieber C.M.K."/>
            <person name="Emerson J.B."/>
            <person name="Anantharaman K."/>
            <person name="Thomas B.C."/>
            <person name="Malmstrom R."/>
            <person name="Stieglmeier M."/>
            <person name="Klingl A."/>
            <person name="Woyke T."/>
            <person name="Ryan C.M."/>
            <person name="Banfield J.F."/>
        </authorList>
    </citation>
    <scope>NUCLEOTIDE SEQUENCE [LARGE SCALE GENOMIC DNA]</scope>
</reference>
<comment type="caution">
    <text evidence="6">The sequence shown here is derived from an EMBL/GenBank/DDBJ whole genome shotgun (WGS) entry which is preliminary data.</text>
</comment>
<feature type="domain" description="Solute-binding protein family 5" evidence="5">
    <location>
        <begin position="200"/>
        <end position="394"/>
    </location>
</feature>
<evidence type="ECO:0000256" key="4">
    <source>
        <dbReference type="SAM" id="Phobius"/>
    </source>
</evidence>
<dbReference type="PIRSF" id="PIRSF002741">
    <property type="entry name" value="MppA"/>
    <property type="match status" value="1"/>
</dbReference>
<name>A0A2M8KMF0_9BACT</name>
<keyword evidence="4" id="KW-0812">Transmembrane</keyword>
<protein>
    <recommendedName>
        <fullName evidence="5">Solute-binding protein family 5 domain-containing protein</fullName>
    </recommendedName>
</protein>
<proteinExistence type="inferred from homology"/>
<dbReference type="EMBL" id="PFEB01000007">
    <property type="protein sequence ID" value="PJE61103.1"/>
    <property type="molecule type" value="Genomic_DNA"/>
</dbReference>
<dbReference type="InterPro" id="IPR000914">
    <property type="entry name" value="SBP_5_dom"/>
</dbReference>
<dbReference type="Pfam" id="PF00496">
    <property type="entry name" value="SBP_bac_5"/>
    <property type="match status" value="2"/>
</dbReference>
<comment type="similarity">
    <text evidence="1">Belongs to the bacterial solute-binding protein 5 family.</text>
</comment>
<organism evidence="6 7">
    <name type="scientific">Candidatus Roizmanbacteria bacterium CG10_big_fil_rev_8_21_14_0_10_36_26</name>
    <dbReference type="NCBI Taxonomy" id="1974851"/>
    <lineage>
        <taxon>Bacteria</taxon>
        <taxon>Candidatus Roizmaniibacteriota</taxon>
    </lineage>
</organism>
<evidence type="ECO:0000256" key="2">
    <source>
        <dbReference type="ARBA" id="ARBA00022448"/>
    </source>
</evidence>